<evidence type="ECO:0000256" key="8">
    <source>
        <dbReference type="ARBA" id="ARBA00022843"/>
    </source>
</evidence>
<evidence type="ECO:0000256" key="5">
    <source>
        <dbReference type="ARBA" id="ARBA00022723"/>
    </source>
</evidence>
<evidence type="ECO:0000256" key="13">
    <source>
        <dbReference type="SAM" id="MobiDB-lite"/>
    </source>
</evidence>
<comment type="caution">
    <text evidence="16">The sequence shown here is derived from an EMBL/GenBank/DDBJ whole genome shotgun (WGS) entry which is preliminary data.</text>
</comment>
<dbReference type="CDD" id="cd15777">
    <property type="entry name" value="CRBN_C_like"/>
    <property type="match status" value="1"/>
</dbReference>
<dbReference type="FunFam" id="2.170.150.20:FF:000005">
    <property type="entry name" value="Blast:Protein cereblon homolog"/>
    <property type="match status" value="1"/>
</dbReference>
<dbReference type="EMBL" id="JAHXZJ010001123">
    <property type="protein sequence ID" value="KAH0553312.1"/>
    <property type="molecule type" value="Genomic_DNA"/>
</dbReference>
<dbReference type="InterPro" id="IPR004910">
    <property type="entry name" value="Yippee/Mis18/Cereblon"/>
</dbReference>
<feature type="compositionally biased region" description="Acidic residues" evidence="13">
    <location>
        <begin position="1"/>
        <end position="25"/>
    </location>
</feature>
<keyword evidence="7" id="KW-0862">Zinc</keyword>
<comment type="function">
    <text evidence="11">Substrate recognition component of a DCX (DDB1-CUL4-X-box) E3 protein ligase complex that mediates the ubiquitination and subsequent proteasomal degradation of target proteins. Has an essential role in mediating growth by negatively regulating insulin signaling. It also has a role in maintaining presynaptic function in the neuromuscular junction synapses of third-instar larvae.</text>
</comment>
<dbReference type="Proteomes" id="UP000826195">
    <property type="component" value="Unassembled WGS sequence"/>
</dbReference>
<comment type="subunit">
    <text evidence="12">Likely a component of a DCX (DDB1-CUL4-X-box) protein ligase complex. May interact with pic/DDB1.</text>
</comment>
<keyword evidence="6" id="KW-0833">Ubl conjugation pathway</keyword>
<keyword evidence="17" id="KW-1185">Reference proteome</keyword>
<comment type="similarity">
    <text evidence="3">Belongs to the CRBN family.</text>
</comment>
<dbReference type="InterPro" id="IPR046336">
    <property type="entry name" value="Lon_prtase_N_sf"/>
</dbReference>
<reference evidence="16 17" key="1">
    <citation type="journal article" date="2021" name="J. Hered.">
        <title>A chromosome-level genome assembly of the parasitoid wasp, Cotesia glomerata (Hymenoptera: Braconidae).</title>
        <authorList>
            <person name="Pinto B.J."/>
            <person name="Weis J.J."/>
            <person name="Gamble T."/>
            <person name="Ode P.J."/>
            <person name="Paul R."/>
            <person name="Zaspel J.M."/>
        </authorList>
    </citation>
    <scope>NUCLEOTIDE SEQUENCE [LARGE SCALE GENOMIC DNA]</scope>
    <source>
        <strain evidence="16">CgM1</strain>
    </source>
</reference>
<dbReference type="PROSITE" id="PS51788">
    <property type="entry name" value="CULT"/>
    <property type="match status" value="1"/>
</dbReference>
<protein>
    <recommendedName>
        <fullName evidence="4">Protein cereblon</fullName>
    </recommendedName>
    <alternativeName>
        <fullName evidence="10">Protein ohgata</fullName>
    </alternativeName>
</protein>
<dbReference type="SMART" id="SM00464">
    <property type="entry name" value="LON"/>
    <property type="match status" value="1"/>
</dbReference>
<dbReference type="Gene3D" id="1.20.58.1480">
    <property type="match status" value="1"/>
</dbReference>
<keyword evidence="8" id="KW-0832">Ubl conjugation</keyword>
<evidence type="ECO:0000256" key="11">
    <source>
        <dbReference type="ARBA" id="ARBA00046075"/>
    </source>
</evidence>
<organism evidence="16 17">
    <name type="scientific">Cotesia glomerata</name>
    <name type="common">Lepidopteran parasitic wasp</name>
    <name type="synonym">Apanteles glomeratus</name>
    <dbReference type="NCBI Taxonomy" id="32391"/>
    <lineage>
        <taxon>Eukaryota</taxon>
        <taxon>Metazoa</taxon>
        <taxon>Ecdysozoa</taxon>
        <taxon>Arthropoda</taxon>
        <taxon>Hexapoda</taxon>
        <taxon>Insecta</taxon>
        <taxon>Pterygota</taxon>
        <taxon>Neoptera</taxon>
        <taxon>Endopterygota</taxon>
        <taxon>Hymenoptera</taxon>
        <taxon>Apocrita</taxon>
        <taxon>Ichneumonoidea</taxon>
        <taxon>Braconidae</taxon>
        <taxon>Microgastrinae</taxon>
        <taxon>Cotesia</taxon>
    </lineage>
</organism>
<dbReference type="GO" id="GO:0005634">
    <property type="term" value="C:nucleus"/>
    <property type="evidence" value="ECO:0007669"/>
    <property type="project" value="UniProtKB-SubCell"/>
</dbReference>
<dbReference type="InterPro" id="IPR015947">
    <property type="entry name" value="PUA-like_sf"/>
</dbReference>
<dbReference type="PANTHER" id="PTHR46732:SF8">
    <property type="entry name" value="ATP-DEPENDENT PROTEASE LA (LON) DOMAIN PROTEIN"/>
    <property type="match status" value="1"/>
</dbReference>
<feature type="region of interest" description="Disordered" evidence="13">
    <location>
        <begin position="407"/>
        <end position="433"/>
    </location>
</feature>
<evidence type="ECO:0000256" key="1">
    <source>
        <dbReference type="ARBA" id="ARBA00004123"/>
    </source>
</evidence>
<evidence type="ECO:0000259" key="14">
    <source>
        <dbReference type="PROSITE" id="PS51787"/>
    </source>
</evidence>
<dbReference type="SUPFAM" id="SSF88697">
    <property type="entry name" value="PUA domain-like"/>
    <property type="match status" value="1"/>
</dbReference>
<dbReference type="Pfam" id="PF03226">
    <property type="entry name" value="Yippee-Mis18"/>
    <property type="match status" value="1"/>
</dbReference>
<evidence type="ECO:0000256" key="3">
    <source>
        <dbReference type="ARBA" id="ARBA00005293"/>
    </source>
</evidence>
<evidence type="ECO:0000313" key="16">
    <source>
        <dbReference type="EMBL" id="KAH0553312.1"/>
    </source>
</evidence>
<dbReference type="Gene3D" id="2.30.130.40">
    <property type="entry name" value="LON domain-like"/>
    <property type="match status" value="1"/>
</dbReference>
<dbReference type="PROSITE" id="PS51787">
    <property type="entry name" value="LON_N"/>
    <property type="match status" value="1"/>
</dbReference>
<dbReference type="AlphaFoldDB" id="A0AAV7ILG2"/>
<feature type="domain" description="Lon N-terminal" evidence="14">
    <location>
        <begin position="65"/>
        <end position="290"/>
    </location>
</feature>
<evidence type="ECO:0000256" key="12">
    <source>
        <dbReference type="ARBA" id="ARBA00046796"/>
    </source>
</evidence>
<gene>
    <name evidence="16" type="ORF">KQX54_001326</name>
</gene>
<feature type="compositionally biased region" description="Acidic residues" evidence="13">
    <location>
        <begin position="407"/>
        <end position="422"/>
    </location>
</feature>
<evidence type="ECO:0000256" key="10">
    <source>
        <dbReference type="ARBA" id="ARBA00030079"/>
    </source>
</evidence>
<accession>A0AAV7ILG2</accession>
<dbReference type="InterPro" id="IPR003111">
    <property type="entry name" value="Lon_prtase_N"/>
</dbReference>
<sequence length="433" mass="49553">MELEEVIEDQDEQDDEILNEDDDDSQMPLDNTFDMTLATSHSYLGDNLQVLRGRTLLDNGIYVNLPLWPPESTWLKWLVLFPGGTLPIVERNPRPIDMLRQCIAKDRTFGVACIRNVNSIGTTAEIYEYTEESRMQGLEEVRVKAKGRQRFKIIRMKNITGRTPVADVKILPEIELGPPNYQCRIASLNRLRGGSNIKRLNKVSRIDSAITPWPSWVYNLYDPKKLSSRIHNYLKFLESKGGNIPSDPTDLSFWVAQNLVITPKTALSLLEIDSVILRLQREEKLLRKLANNVFVCKRCGAKVAKQTDVFQMNEEGVQSAYCNPAGAIHETITLHKAQSLVLDNTPPSSEYSWFPGYQWTIAHCGGCRSHMGWRFTAAQRDLKPQSFWGLTRTSLVWGERESHYCDEWDSDDENNESTDQSDTEFLPPYSNIY</sequence>
<comment type="pathway">
    <text evidence="2">Protein modification; protein ubiquitination.</text>
</comment>
<dbReference type="Gene3D" id="2.170.150.20">
    <property type="entry name" value="Peptide methionine sulfoxide reductase"/>
    <property type="match status" value="1"/>
</dbReference>
<comment type="subcellular location">
    <subcellularLocation>
        <location evidence="1">Nucleus</location>
    </subcellularLocation>
</comment>
<evidence type="ECO:0000256" key="9">
    <source>
        <dbReference type="ARBA" id="ARBA00023242"/>
    </source>
</evidence>
<name>A0AAV7ILG2_COTGL</name>
<feature type="region of interest" description="Disordered" evidence="13">
    <location>
        <begin position="1"/>
        <end position="26"/>
    </location>
</feature>
<evidence type="ECO:0000256" key="6">
    <source>
        <dbReference type="ARBA" id="ARBA00022786"/>
    </source>
</evidence>
<dbReference type="InterPro" id="IPR034750">
    <property type="entry name" value="CULT"/>
</dbReference>
<evidence type="ECO:0000256" key="4">
    <source>
        <dbReference type="ARBA" id="ARBA00014394"/>
    </source>
</evidence>
<keyword evidence="9" id="KW-0539">Nucleus</keyword>
<dbReference type="PANTHER" id="PTHR46732">
    <property type="entry name" value="ATP-DEPENDENT PROTEASE LA (LON) DOMAIN PROTEIN"/>
    <property type="match status" value="1"/>
</dbReference>
<feature type="domain" description="CULT" evidence="15">
    <location>
        <begin position="291"/>
        <end position="399"/>
    </location>
</feature>
<dbReference type="Pfam" id="PF02190">
    <property type="entry name" value="LON_substr_bdg"/>
    <property type="match status" value="1"/>
</dbReference>
<keyword evidence="5" id="KW-0479">Metal-binding</keyword>
<proteinExistence type="inferred from homology"/>
<evidence type="ECO:0000256" key="2">
    <source>
        <dbReference type="ARBA" id="ARBA00004906"/>
    </source>
</evidence>
<evidence type="ECO:0000256" key="7">
    <source>
        <dbReference type="ARBA" id="ARBA00022833"/>
    </source>
</evidence>
<evidence type="ECO:0000313" key="17">
    <source>
        <dbReference type="Proteomes" id="UP000826195"/>
    </source>
</evidence>
<evidence type="ECO:0000259" key="15">
    <source>
        <dbReference type="PROSITE" id="PS51788"/>
    </source>
</evidence>
<dbReference type="GO" id="GO:0046872">
    <property type="term" value="F:metal ion binding"/>
    <property type="evidence" value="ECO:0007669"/>
    <property type="project" value="UniProtKB-KW"/>
</dbReference>